<feature type="transmembrane region" description="Helical" evidence="5">
    <location>
        <begin position="344"/>
        <end position="366"/>
    </location>
</feature>
<keyword evidence="3 5" id="KW-1133">Transmembrane helix</keyword>
<keyword evidence="4 5" id="KW-0472">Membrane</keyword>
<dbReference type="AlphaFoldDB" id="A0A1H1TS65"/>
<dbReference type="GO" id="GO:0022857">
    <property type="term" value="F:transmembrane transporter activity"/>
    <property type="evidence" value="ECO:0007669"/>
    <property type="project" value="InterPro"/>
</dbReference>
<dbReference type="Pfam" id="PF07690">
    <property type="entry name" value="MFS_1"/>
    <property type="match status" value="1"/>
</dbReference>
<sequence length="398" mass="40131">MLAPYRSLLSLPGARGFVVPGLIGRFPLSMLGLGTVLVVSLETGSYTLAGSVSGTLAVATALAGPMTGSLADRWGQRRVLLPLLGIFGVATGALVAAAMTDEAPTWLLFPLAVVSGAAVPQIGSMARRRWKMLAGGSVRFDTALSLESVLDAGVFVIGPVLAAFLATSVWPGAGVVAAVTLAVLGGVLFAAQHGTEPPGRSGAATGCERRTATPAYRVRGLWVLVAAHVMMGVCFGTTDLCVIAFAQREGHSALAGVLLATFATGSVIAGIVYGVVRWRAPVRLRFLLALMAMAAASVPLVLASTIPVMAAGALLVGLAVSPALIAGTGLVELLVPTESLTEGFAWLAAAVGIGIALGSAVAGGLIDTYGPNPTLLLTTCAGLTASTIAGAGRRWLAR</sequence>
<feature type="transmembrane region" description="Helical" evidence="5">
    <location>
        <begin position="220"/>
        <end position="246"/>
    </location>
</feature>
<evidence type="ECO:0000256" key="5">
    <source>
        <dbReference type="SAM" id="Phobius"/>
    </source>
</evidence>
<gene>
    <name evidence="7" type="ORF">SAMN04489717_3313</name>
</gene>
<feature type="transmembrane region" description="Helical" evidence="5">
    <location>
        <begin position="286"/>
        <end position="306"/>
    </location>
</feature>
<dbReference type="Gene3D" id="1.20.1250.20">
    <property type="entry name" value="MFS general substrate transporter like domains"/>
    <property type="match status" value="2"/>
</dbReference>
<dbReference type="InterPro" id="IPR020846">
    <property type="entry name" value="MFS_dom"/>
</dbReference>
<name>A0A1H1TS65_9ACTN</name>
<evidence type="ECO:0000256" key="4">
    <source>
        <dbReference type="ARBA" id="ARBA00023136"/>
    </source>
</evidence>
<feature type="transmembrane region" description="Helical" evidence="5">
    <location>
        <begin position="372"/>
        <end position="392"/>
    </location>
</feature>
<feature type="transmembrane region" description="Helical" evidence="5">
    <location>
        <begin position="46"/>
        <end position="67"/>
    </location>
</feature>
<feature type="transmembrane region" description="Helical" evidence="5">
    <location>
        <begin position="21"/>
        <end position="40"/>
    </location>
</feature>
<evidence type="ECO:0000259" key="6">
    <source>
        <dbReference type="PROSITE" id="PS50850"/>
    </source>
</evidence>
<dbReference type="PROSITE" id="PS50850">
    <property type="entry name" value="MFS"/>
    <property type="match status" value="1"/>
</dbReference>
<protein>
    <submittedName>
        <fullName evidence="7">Predicted arabinose efflux permease, MFS family</fullName>
    </submittedName>
</protein>
<dbReference type="EMBL" id="LT629732">
    <property type="protein sequence ID" value="SDS62921.1"/>
    <property type="molecule type" value="Genomic_DNA"/>
</dbReference>
<dbReference type="SUPFAM" id="SSF103473">
    <property type="entry name" value="MFS general substrate transporter"/>
    <property type="match status" value="1"/>
</dbReference>
<evidence type="ECO:0000256" key="3">
    <source>
        <dbReference type="ARBA" id="ARBA00022989"/>
    </source>
</evidence>
<dbReference type="InterPro" id="IPR011701">
    <property type="entry name" value="MFS"/>
</dbReference>
<comment type="subcellular location">
    <subcellularLocation>
        <location evidence="1">Cell membrane</location>
        <topology evidence="1">Multi-pass membrane protein</topology>
    </subcellularLocation>
</comment>
<keyword evidence="2 5" id="KW-0812">Transmembrane</keyword>
<keyword evidence="8" id="KW-1185">Reference proteome</keyword>
<reference evidence="7 8" key="1">
    <citation type="submission" date="2016-10" db="EMBL/GenBank/DDBJ databases">
        <authorList>
            <person name="de Groot N.N."/>
        </authorList>
    </citation>
    <scope>NUCLEOTIDE SEQUENCE [LARGE SCALE GENOMIC DNA]</scope>
    <source>
        <strain evidence="7 8">DSM 22024</strain>
    </source>
</reference>
<dbReference type="PANTHER" id="PTHR23542">
    <property type="match status" value="1"/>
</dbReference>
<organism evidence="7 8">
    <name type="scientific">Actinopolymorpha singaporensis</name>
    <dbReference type="NCBI Taxonomy" id="117157"/>
    <lineage>
        <taxon>Bacteria</taxon>
        <taxon>Bacillati</taxon>
        <taxon>Actinomycetota</taxon>
        <taxon>Actinomycetes</taxon>
        <taxon>Propionibacteriales</taxon>
        <taxon>Actinopolymorphaceae</taxon>
        <taxon>Actinopolymorpha</taxon>
    </lineage>
</organism>
<evidence type="ECO:0000256" key="1">
    <source>
        <dbReference type="ARBA" id="ARBA00004651"/>
    </source>
</evidence>
<dbReference type="GO" id="GO:0005886">
    <property type="term" value="C:plasma membrane"/>
    <property type="evidence" value="ECO:0007669"/>
    <property type="project" value="UniProtKB-SubCell"/>
</dbReference>
<feature type="transmembrane region" description="Helical" evidence="5">
    <location>
        <begin position="144"/>
        <end position="166"/>
    </location>
</feature>
<proteinExistence type="predicted"/>
<feature type="transmembrane region" description="Helical" evidence="5">
    <location>
        <begin position="79"/>
        <end position="99"/>
    </location>
</feature>
<feature type="transmembrane region" description="Helical" evidence="5">
    <location>
        <begin position="105"/>
        <end position="123"/>
    </location>
</feature>
<feature type="domain" description="Major facilitator superfamily (MFS) profile" evidence="6">
    <location>
        <begin position="220"/>
        <end position="398"/>
    </location>
</feature>
<feature type="transmembrane region" description="Helical" evidence="5">
    <location>
        <begin position="312"/>
        <end position="335"/>
    </location>
</feature>
<evidence type="ECO:0000313" key="8">
    <source>
        <dbReference type="Proteomes" id="UP000198983"/>
    </source>
</evidence>
<dbReference type="Proteomes" id="UP000198983">
    <property type="component" value="Chromosome I"/>
</dbReference>
<dbReference type="STRING" id="117157.SAMN04489717_3313"/>
<dbReference type="PANTHER" id="PTHR23542:SF1">
    <property type="entry name" value="MAJOR FACILITATOR SUPERFAMILY (MFS) PROFILE DOMAIN-CONTAINING PROTEIN"/>
    <property type="match status" value="1"/>
</dbReference>
<evidence type="ECO:0000313" key="7">
    <source>
        <dbReference type="EMBL" id="SDS62921.1"/>
    </source>
</evidence>
<accession>A0A1H1TS65</accession>
<feature type="transmembrane region" description="Helical" evidence="5">
    <location>
        <begin position="172"/>
        <end position="191"/>
    </location>
</feature>
<feature type="transmembrane region" description="Helical" evidence="5">
    <location>
        <begin position="252"/>
        <end position="274"/>
    </location>
</feature>
<evidence type="ECO:0000256" key="2">
    <source>
        <dbReference type="ARBA" id="ARBA00022692"/>
    </source>
</evidence>
<dbReference type="InterPro" id="IPR036259">
    <property type="entry name" value="MFS_trans_sf"/>
</dbReference>